<accession>A0A9P8SQ91</accession>
<feature type="repeat" description="ANK" evidence="4">
    <location>
        <begin position="174"/>
        <end position="206"/>
    </location>
</feature>
<comment type="caution">
    <text evidence="5">The sequence shown here is derived from an EMBL/GenBank/DDBJ whole genome shotgun (WGS) entry which is preliminary data.</text>
</comment>
<dbReference type="EMBL" id="JAIBSC010000520">
    <property type="protein sequence ID" value="KAH1890561.1"/>
    <property type="molecule type" value="Genomic_DNA"/>
</dbReference>
<dbReference type="Pfam" id="PF12796">
    <property type="entry name" value="Ank_2"/>
    <property type="match status" value="2"/>
</dbReference>
<protein>
    <recommendedName>
        <fullName evidence="1">protein S-acyltransferase</fullName>
        <ecNumber evidence="1">2.3.1.225</ecNumber>
    </recommendedName>
</protein>
<dbReference type="EC" id="2.3.1.225" evidence="1"/>
<evidence type="ECO:0000256" key="1">
    <source>
        <dbReference type="ARBA" id="ARBA00012210"/>
    </source>
</evidence>
<dbReference type="AlphaFoldDB" id="A0A9P8SQ91"/>
<dbReference type="PROSITE" id="PS50297">
    <property type="entry name" value="ANK_REP_REGION"/>
    <property type="match status" value="5"/>
</dbReference>
<keyword evidence="3 4" id="KW-0040">ANK repeat</keyword>
<evidence type="ECO:0000256" key="3">
    <source>
        <dbReference type="ARBA" id="ARBA00023043"/>
    </source>
</evidence>
<feature type="non-terminal residue" evidence="5">
    <location>
        <position position="1"/>
    </location>
</feature>
<dbReference type="PANTHER" id="PTHR24161:SF85">
    <property type="entry name" value="PALMITOYLTRANSFERASE HIP14"/>
    <property type="match status" value="1"/>
</dbReference>
<dbReference type="SUPFAM" id="SSF48403">
    <property type="entry name" value="Ankyrin repeat"/>
    <property type="match status" value="1"/>
</dbReference>
<name>A0A9P8SQ91_ASPFM</name>
<organism evidence="5 6">
    <name type="scientific">Aspergillus fumigatus</name>
    <name type="common">Neosartorya fumigata</name>
    <dbReference type="NCBI Taxonomy" id="746128"/>
    <lineage>
        <taxon>Eukaryota</taxon>
        <taxon>Fungi</taxon>
        <taxon>Dikarya</taxon>
        <taxon>Ascomycota</taxon>
        <taxon>Pezizomycotina</taxon>
        <taxon>Eurotiomycetes</taxon>
        <taxon>Eurotiomycetidae</taxon>
        <taxon>Eurotiales</taxon>
        <taxon>Aspergillaceae</taxon>
        <taxon>Aspergillus</taxon>
        <taxon>Aspergillus subgen. Fumigati</taxon>
    </lineage>
</organism>
<feature type="non-terminal residue" evidence="5">
    <location>
        <position position="315"/>
    </location>
</feature>
<dbReference type="Pfam" id="PF00023">
    <property type="entry name" value="Ank"/>
    <property type="match status" value="1"/>
</dbReference>
<dbReference type="InterPro" id="IPR002110">
    <property type="entry name" value="Ankyrin_rpt"/>
</dbReference>
<evidence type="ECO:0000313" key="5">
    <source>
        <dbReference type="EMBL" id="KAH1890561.1"/>
    </source>
</evidence>
<feature type="repeat" description="ANK" evidence="4">
    <location>
        <begin position="274"/>
        <end position="306"/>
    </location>
</feature>
<proteinExistence type="predicted"/>
<sequence length="315" mass="34404">NQLFAQSSLVDPTPQAVDGLVASNWATLAPLRYTPRLFLALPRVRTRPPSLTIAVMGFSALSTELIQLIARQLTEKDTAILARTCQLLYRTLNSILYRYNAKYHASSALLWACEKGILDTVLRFLEYNTNDNTRLSSDWKGRDHPLYVAAKNGYDEIVRTLLQEGVKVDATSNRRRTAISIAASNGHQSVVDELLCAGADYDLADDERKTPLSWAAEHGFVAVVEQLVAAGANINHIDIHGQTPLYLAAWRGRDESVRQLLQAKADTSISADITGLTALSIAAFKGNSAIVKQLIKAGADIHHTNATGNTPLMLA</sequence>
<evidence type="ECO:0000256" key="4">
    <source>
        <dbReference type="PROSITE-ProRule" id="PRU00023"/>
    </source>
</evidence>
<dbReference type="PRINTS" id="PR01415">
    <property type="entry name" value="ANKYRIN"/>
</dbReference>
<evidence type="ECO:0000256" key="2">
    <source>
        <dbReference type="ARBA" id="ARBA00022737"/>
    </source>
</evidence>
<dbReference type="PANTHER" id="PTHR24161">
    <property type="entry name" value="ANK_REP_REGION DOMAIN-CONTAINING PROTEIN-RELATED"/>
    <property type="match status" value="1"/>
</dbReference>
<reference evidence="5" key="1">
    <citation type="submission" date="2021-08" db="EMBL/GenBank/DDBJ databases">
        <title>Global Aspergillus fumigatus from environmental and clinical sources.</title>
        <authorList>
            <person name="Barber A."/>
            <person name="Sae-Ong T."/>
        </authorList>
    </citation>
    <scope>NUCLEOTIDE SEQUENCE</scope>
    <source>
        <strain evidence="5">NRZ-2016-071</strain>
    </source>
</reference>
<gene>
    <name evidence="5" type="ORF">KXV57_006975</name>
</gene>
<feature type="repeat" description="ANK" evidence="4">
    <location>
        <begin position="207"/>
        <end position="239"/>
    </location>
</feature>
<dbReference type="Proteomes" id="UP000813423">
    <property type="component" value="Unassembled WGS sequence"/>
</dbReference>
<dbReference type="GO" id="GO:0019706">
    <property type="term" value="F:protein-cysteine S-palmitoyltransferase activity"/>
    <property type="evidence" value="ECO:0007669"/>
    <property type="project" value="UniProtKB-EC"/>
</dbReference>
<dbReference type="SMART" id="SM00248">
    <property type="entry name" value="ANK"/>
    <property type="match status" value="6"/>
</dbReference>
<dbReference type="PROSITE" id="PS50088">
    <property type="entry name" value="ANK_REPEAT"/>
    <property type="match status" value="5"/>
</dbReference>
<feature type="repeat" description="ANK" evidence="4">
    <location>
        <begin position="240"/>
        <end position="272"/>
    </location>
</feature>
<dbReference type="Gene3D" id="1.25.40.20">
    <property type="entry name" value="Ankyrin repeat-containing domain"/>
    <property type="match status" value="3"/>
</dbReference>
<evidence type="ECO:0000313" key="6">
    <source>
        <dbReference type="Proteomes" id="UP000813423"/>
    </source>
</evidence>
<feature type="repeat" description="ANK" evidence="4">
    <location>
        <begin position="141"/>
        <end position="173"/>
    </location>
</feature>
<keyword evidence="2" id="KW-0677">Repeat</keyword>
<dbReference type="InterPro" id="IPR036770">
    <property type="entry name" value="Ankyrin_rpt-contain_sf"/>
</dbReference>